<dbReference type="Proteomes" id="UP000278733">
    <property type="component" value="Chromosome"/>
</dbReference>
<organism evidence="1 2">
    <name type="scientific">Rodentibacter pneumotropicus</name>
    <dbReference type="NCBI Taxonomy" id="758"/>
    <lineage>
        <taxon>Bacteria</taxon>
        <taxon>Pseudomonadati</taxon>
        <taxon>Pseudomonadota</taxon>
        <taxon>Gammaproteobacteria</taxon>
        <taxon>Pasteurellales</taxon>
        <taxon>Pasteurellaceae</taxon>
        <taxon>Rodentibacter</taxon>
    </lineage>
</organism>
<sequence>MMQLAVSVALLRIATELVEDDELLPQDIDYITTKVRSQIVENLQLLRAQTDKEHQEHRGEILPYPLH</sequence>
<reference evidence="1 2" key="1">
    <citation type="submission" date="2018-12" db="EMBL/GenBank/DDBJ databases">
        <authorList>
            <consortium name="Pathogen Informatics"/>
        </authorList>
    </citation>
    <scope>NUCLEOTIDE SEQUENCE [LARGE SCALE GENOMIC DNA]</scope>
    <source>
        <strain evidence="1 2">NCTC8284</strain>
    </source>
</reference>
<dbReference type="KEGG" id="rpne:NCTC8284_02346"/>
<dbReference type="AlphaFoldDB" id="A0A448MPQ1"/>
<evidence type="ECO:0000313" key="2">
    <source>
        <dbReference type="Proteomes" id="UP000278733"/>
    </source>
</evidence>
<dbReference type="EMBL" id="LR134405">
    <property type="protein sequence ID" value="VEH67160.1"/>
    <property type="molecule type" value="Genomic_DNA"/>
</dbReference>
<proteinExistence type="predicted"/>
<protein>
    <submittedName>
        <fullName evidence="1">Uncharacterized protein</fullName>
    </submittedName>
</protein>
<evidence type="ECO:0000313" key="1">
    <source>
        <dbReference type="EMBL" id="VEH67160.1"/>
    </source>
</evidence>
<gene>
    <name evidence="1" type="ORF">NCTC8284_02346</name>
</gene>
<accession>A0A448MPQ1</accession>
<name>A0A448MPQ1_9PAST</name>